<comment type="caution">
    <text evidence="2">The sequence shown here is derived from an EMBL/GenBank/DDBJ whole genome shotgun (WGS) entry which is preliminary data.</text>
</comment>
<evidence type="ECO:0000256" key="1">
    <source>
        <dbReference type="SAM" id="SignalP"/>
    </source>
</evidence>
<name>A0A562J463_9FIRM</name>
<dbReference type="RefSeq" id="WP_145085957.1">
    <property type="nucleotide sequence ID" value="NZ_VLKH01000011.1"/>
</dbReference>
<feature type="chain" id="PRO_5039143614" description="Adhesin" evidence="1">
    <location>
        <begin position="18"/>
        <end position="283"/>
    </location>
</feature>
<dbReference type="Proteomes" id="UP000315343">
    <property type="component" value="Unassembled WGS sequence"/>
</dbReference>
<organism evidence="2 3">
    <name type="scientific">Sedimentibacter saalensis</name>
    <dbReference type="NCBI Taxonomy" id="130788"/>
    <lineage>
        <taxon>Bacteria</taxon>
        <taxon>Bacillati</taxon>
        <taxon>Bacillota</taxon>
        <taxon>Tissierellia</taxon>
        <taxon>Sedimentibacter</taxon>
    </lineage>
</organism>
<feature type="signal peptide" evidence="1">
    <location>
        <begin position="1"/>
        <end position="17"/>
    </location>
</feature>
<proteinExistence type="predicted"/>
<keyword evidence="1" id="KW-0732">Signal</keyword>
<sequence length="283" mass="30490">MKKIAVLLISASLILAAGCTSNFKVNEEAVKEVSDKITKTIINSVGEEKAEKTETLTFDGTGLNKINIDSSVGDITIKSHESQEAIVNITITAKSGSKDKAQKLLESYTYTQEKTQYSIDINTSTDGIDFIDGNYIETSMEIFLPSNIENTEIALNVGDIDIDGINGSFDIYSNVGKISIQNGEGFCDLKADVGDIVLSGFSAAKSSEFSVNTGDIELNFTDISKADKIVAEAQVGTIDVTIPENTGYQATIEEFMEGKRTLSEGDGKTEINLKTNVGDIEFN</sequence>
<evidence type="ECO:0000313" key="2">
    <source>
        <dbReference type="EMBL" id="TWH77999.1"/>
    </source>
</evidence>
<keyword evidence="3" id="KW-1185">Reference proteome</keyword>
<dbReference type="AlphaFoldDB" id="A0A562J463"/>
<protein>
    <recommendedName>
        <fullName evidence="4">Adhesin</fullName>
    </recommendedName>
</protein>
<dbReference type="EMBL" id="VLKH01000011">
    <property type="protein sequence ID" value="TWH77999.1"/>
    <property type="molecule type" value="Genomic_DNA"/>
</dbReference>
<gene>
    <name evidence="2" type="ORF">LY60_03190</name>
</gene>
<evidence type="ECO:0008006" key="4">
    <source>
        <dbReference type="Google" id="ProtNLM"/>
    </source>
</evidence>
<evidence type="ECO:0000313" key="3">
    <source>
        <dbReference type="Proteomes" id="UP000315343"/>
    </source>
</evidence>
<accession>A0A562J463</accession>
<dbReference type="PROSITE" id="PS51257">
    <property type="entry name" value="PROKAR_LIPOPROTEIN"/>
    <property type="match status" value="1"/>
</dbReference>
<reference evidence="2 3" key="1">
    <citation type="submission" date="2019-07" db="EMBL/GenBank/DDBJ databases">
        <title>Genomic Encyclopedia of Type Strains, Phase I: the one thousand microbial genomes (KMG-I) project.</title>
        <authorList>
            <person name="Kyrpides N."/>
        </authorList>
    </citation>
    <scope>NUCLEOTIDE SEQUENCE [LARGE SCALE GENOMIC DNA]</scope>
    <source>
        <strain evidence="2 3">DSM 13558</strain>
    </source>
</reference>